<feature type="domain" description="SpoVT-AbrB" evidence="8">
    <location>
        <begin position="9"/>
        <end position="52"/>
    </location>
</feature>
<dbReference type="InterPro" id="IPR035644">
    <property type="entry name" value="MraZ_C"/>
</dbReference>
<dbReference type="InterPro" id="IPR035642">
    <property type="entry name" value="MraZ_N"/>
</dbReference>
<comment type="subunit">
    <text evidence="7">Forms oligomers.</text>
</comment>
<dbReference type="NCBIfam" id="TIGR00242">
    <property type="entry name" value="division/cell wall cluster transcriptional repressor MraZ"/>
    <property type="match status" value="1"/>
</dbReference>
<dbReference type="Pfam" id="PF02381">
    <property type="entry name" value="MraZ"/>
    <property type="match status" value="2"/>
</dbReference>
<accession>A0AAU8PGJ1</accession>
<dbReference type="HAMAP" id="MF_01008">
    <property type="entry name" value="MraZ"/>
    <property type="match status" value="1"/>
</dbReference>
<evidence type="ECO:0000313" key="9">
    <source>
        <dbReference type="EMBL" id="AEZ59642.1"/>
    </source>
</evidence>
<feature type="domain" description="SpoVT-AbrB" evidence="8">
    <location>
        <begin position="82"/>
        <end position="125"/>
    </location>
</feature>
<keyword evidence="2 7" id="KW-0963">Cytoplasm</keyword>
<dbReference type="PANTHER" id="PTHR34701:SF1">
    <property type="entry name" value="TRANSCRIPTIONAL REGULATOR MRAZ"/>
    <property type="match status" value="1"/>
</dbReference>
<keyword evidence="6 7" id="KW-0804">Transcription</keyword>
<name>A0AAU8PGJ1_TREPG</name>
<dbReference type="GO" id="GO:0009295">
    <property type="term" value="C:nucleoid"/>
    <property type="evidence" value="ECO:0007669"/>
    <property type="project" value="UniProtKB-SubCell"/>
</dbReference>
<dbReference type="InterPro" id="IPR037914">
    <property type="entry name" value="SpoVT-AbrB_sf"/>
</dbReference>
<dbReference type="GO" id="GO:0000976">
    <property type="term" value="F:transcription cis-regulatory region binding"/>
    <property type="evidence" value="ECO:0007669"/>
    <property type="project" value="TreeGrafter"/>
</dbReference>
<dbReference type="AlphaFoldDB" id="A0AAU8PGJ1"/>
<dbReference type="Gene3D" id="3.40.1550.20">
    <property type="entry name" value="Transcriptional regulator MraZ domain"/>
    <property type="match status" value="1"/>
</dbReference>
<keyword evidence="5 7" id="KW-0238">DNA-binding</keyword>
<evidence type="ECO:0000256" key="5">
    <source>
        <dbReference type="ARBA" id="ARBA00023125"/>
    </source>
</evidence>
<evidence type="ECO:0000313" key="10">
    <source>
        <dbReference type="Proteomes" id="UP000008192"/>
    </source>
</evidence>
<keyword evidence="3" id="KW-0677">Repeat</keyword>
<dbReference type="GO" id="GO:0005737">
    <property type="term" value="C:cytoplasm"/>
    <property type="evidence" value="ECO:0007669"/>
    <property type="project" value="UniProtKB-UniRule"/>
</dbReference>
<comment type="subcellular location">
    <subcellularLocation>
        <location evidence="7">Cytoplasm</location>
        <location evidence="7">Nucleoid</location>
    </subcellularLocation>
</comment>
<evidence type="ECO:0000256" key="7">
    <source>
        <dbReference type="HAMAP-Rule" id="MF_01008"/>
    </source>
</evidence>
<dbReference type="EMBL" id="CP002376">
    <property type="protein sequence ID" value="AEZ59642.1"/>
    <property type="molecule type" value="Genomic_DNA"/>
</dbReference>
<dbReference type="SUPFAM" id="SSF89447">
    <property type="entry name" value="AbrB/MazE/MraZ-like"/>
    <property type="match status" value="1"/>
</dbReference>
<dbReference type="InterPro" id="IPR020603">
    <property type="entry name" value="MraZ_dom"/>
</dbReference>
<evidence type="ECO:0000256" key="4">
    <source>
        <dbReference type="ARBA" id="ARBA00023015"/>
    </source>
</evidence>
<proteinExistence type="inferred from homology"/>
<evidence type="ECO:0000256" key="6">
    <source>
        <dbReference type="ARBA" id="ARBA00023163"/>
    </source>
</evidence>
<sequence>MEDSAFTGAYSYNLDEKGRLMLPARLRVALSDTRLVLTCAIESCLWVFPRAQWDRFSSQISARASLFHAPSRAVLRRLIAPAQEVELDRAWRLFIPPSLREYAALEKDCLILGLSHCLEIWDRARYRAYLAESEADFRAGTETLQDLCL</sequence>
<evidence type="ECO:0000256" key="2">
    <source>
        <dbReference type="ARBA" id="ARBA00022490"/>
    </source>
</evidence>
<evidence type="ECO:0000259" key="8">
    <source>
        <dbReference type="PROSITE" id="PS51740"/>
    </source>
</evidence>
<dbReference type="CDD" id="cd16320">
    <property type="entry name" value="MraZ_N"/>
    <property type="match status" value="1"/>
</dbReference>
<dbReference type="Proteomes" id="UP000008192">
    <property type="component" value="Chromosome"/>
</dbReference>
<dbReference type="PANTHER" id="PTHR34701">
    <property type="entry name" value="TRANSCRIPTIONAL REGULATOR MRAZ"/>
    <property type="match status" value="1"/>
</dbReference>
<gene>
    <name evidence="7 9" type="primary">mraZ</name>
    <name evidence="9" type="ordered locus">TPEGAU_0383</name>
</gene>
<dbReference type="GO" id="GO:2000143">
    <property type="term" value="P:negative regulation of DNA-templated transcription initiation"/>
    <property type="evidence" value="ECO:0007669"/>
    <property type="project" value="TreeGrafter"/>
</dbReference>
<comment type="similarity">
    <text evidence="7">Belongs to the MraZ family.</text>
</comment>
<keyword evidence="4 7" id="KW-0805">Transcription regulation</keyword>
<evidence type="ECO:0000256" key="3">
    <source>
        <dbReference type="ARBA" id="ARBA00022737"/>
    </source>
</evidence>
<evidence type="ECO:0000256" key="1">
    <source>
        <dbReference type="ARBA" id="ARBA00013860"/>
    </source>
</evidence>
<protein>
    <recommendedName>
        <fullName evidence="1 7">Transcriptional regulator MraZ</fullName>
    </recommendedName>
</protein>
<reference evidence="10" key="1">
    <citation type="journal article" date="2012" name="PLoS Negl. Trop. Dis.">
        <title>Whole genome sequences of three Treponema pallidum ssp. pertenue strains: yaws and syphilis treponemes differ in less than 0.2% of the genome sequence.</title>
        <authorList>
            <person name="Cejkova D."/>
            <person name="Zobanikova M."/>
            <person name="Chen L."/>
            <person name="Pospisilova P."/>
            <person name="Strouhal M."/>
            <person name="Qin X."/>
            <person name="Mikalova L."/>
            <person name="Norris S.J."/>
            <person name="Muzny D.M."/>
            <person name="Gibbs R.A."/>
            <person name="Fulton L.L."/>
            <person name="Sodergren E."/>
            <person name="Weinstock G.M."/>
            <person name="Smajs D."/>
        </authorList>
    </citation>
    <scope>NUCLEOTIDE SEQUENCE [LARGE SCALE GENOMIC DNA]</scope>
    <source>
        <strain evidence="10">Gauthier</strain>
    </source>
</reference>
<dbReference type="PROSITE" id="PS51740">
    <property type="entry name" value="SPOVT_ABRB"/>
    <property type="match status" value="2"/>
</dbReference>
<dbReference type="InterPro" id="IPR038619">
    <property type="entry name" value="MraZ_sf"/>
</dbReference>
<dbReference type="CDD" id="cd16321">
    <property type="entry name" value="MraZ_C"/>
    <property type="match status" value="1"/>
</dbReference>
<dbReference type="KEGG" id="tpg:TPEGAU_0383"/>
<dbReference type="InterPro" id="IPR007159">
    <property type="entry name" value="SpoVT-AbrB_dom"/>
</dbReference>
<dbReference type="GO" id="GO:0003700">
    <property type="term" value="F:DNA-binding transcription factor activity"/>
    <property type="evidence" value="ECO:0007669"/>
    <property type="project" value="UniProtKB-UniRule"/>
</dbReference>
<organism evidence="9 10">
    <name type="scientific">Treponema pallidum subsp. pertenue (strain Gauthier)</name>
    <dbReference type="NCBI Taxonomy" id="491080"/>
    <lineage>
        <taxon>Bacteria</taxon>
        <taxon>Pseudomonadati</taxon>
        <taxon>Spirochaetota</taxon>
        <taxon>Spirochaetia</taxon>
        <taxon>Spirochaetales</taxon>
        <taxon>Treponemataceae</taxon>
        <taxon>Treponema</taxon>
    </lineage>
</organism>
<dbReference type="RefSeq" id="WP_013945042.1">
    <property type="nucleotide sequence ID" value="NC_016843.1"/>
</dbReference>
<dbReference type="InterPro" id="IPR003444">
    <property type="entry name" value="MraZ"/>
</dbReference>